<dbReference type="PANTHER" id="PTHR10454:SF232">
    <property type="entry name" value="AT03047P-RELATED"/>
    <property type="match status" value="1"/>
</dbReference>
<organism>
    <name type="scientific">Culex quinquefasciatus</name>
    <name type="common">Southern house mosquito</name>
    <name type="synonym">Culex pungens</name>
    <dbReference type="NCBI Taxonomy" id="7176"/>
    <lineage>
        <taxon>Eukaryota</taxon>
        <taxon>Metazoa</taxon>
        <taxon>Ecdysozoa</taxon>
        <taxon>Arthropoda</taxon>
        <taxon>Hexapoda</taxon>
        <taxon>Insecta</taxon>
        <taxon>Pterygota</taxon>
        <taxon>Neoptera</taxon>
        <taxon>Endopterygota</taxon>
        <taxon>Diptera</taxon>
        <taxon>Nematocera</taxon>
        <taxon>Culicoidea</taxon>
        <taxon>Culicidae</taxon>
        <taxon>Culicinae</taxon>
        <taxon>Culicini</taxon>
        <taxon>Culex</taxon>
        <taxon>Culex</taxon>
    </lineage>
</organism>
<dbReference type="InterPro" id="IPR002398">
    <property type="entry name" value="Pept_C14"/>
</dbReference>
<evidence type="ECO:0000259" key="5">
    <source>
        <dbReference type="PROSITE" id="PS50208"/>
    </source>
</evidence>
<dbReference type="GO" id="GO:0006508">
    <property type="term" value="P:proteolysis"/>
    <property type="evidence" value="ECO:0007669"/>
    <property type="project" value="InterPro"/>
</dbReference>
<evidence type="ECO:0000313" key="7">
    <source>
        <dbReference type="EnsemblMetazoa" id="CPIJ008065-PA"/>
    </source>
</evidence>
<dbReference type="Proteomes" id="UP000002320">
    <property type="component" value="Unassembled WGS sequence"/>
</dbReference>
<dbReference type="GO" id="GO:0004197">
    <property type="term" value="F:cysteine-type endopeptidase activity"/>
    <property type="evidence" value="ECO:0007669"/>
    <property type="project" value="InterPro"/>
</dbReference>
<dbReference type="GO" id="GO:0006915">
    <property type="term" value="P:apoptotic process"/>
    <property type="evidence" value="ECO:0007669"/>
    <property type="project" value="TreeGrafter"/>
</dbReference>
<dbReference type="STRING" id="7176.B0WL97"/>
<evidence type="ECO:0000256" key="1">
    <source>
        <dbReference type="ARBA" id="ARBA00010134"/>
    </source>
</evidence>
<dbReference type="VEuPathDB" id="VectorBase:CQUJHB000465"/>
<dbReference type="PROSITE" id="PS01122">
    <property type="entry name" value="CASPASE_CYS"/>
    <property type="match status" value="1"/>
</dbReference>
<dbReference type="eggNOG" id="KOG3573">
    <property type="taxonomic scope" value="Eukaryota"/>
</dbReference>
<dbReference type="InterPro" id="IPR015917">
    <property type="entry name" value="Pept_C14A"/>
</dbReference>
<dbReference type="AlphaFoldDB" id="B0WL97"/>
<dbReference type="EMBL" id="DS231982">
    <property type="protein sequence ID" value="EDS30365.1"/>
    <property type="molecule type" value="Genomic_DNA"/>
</dbReference>
<dbReference type="OrthoDB" id="6116485at2759"/>
<keyword evidence="8" id="KW-1185">Reference proteome</keyword>
<dbReference type="InterPro" id="IPR002138">
    <property type="entry name" value="Pept_C14_p10"/>
</dbReference>
<protein>
    <submittedName>
        <fullName evidence="6 7">Caspase-1</fullName>
    </submittedName>
</protein>
<dbReference type="InParanoid" id="B0WL97"/>
<evidence type="ECO:0000256" key="2">
    <source>
        <dbReference type="RuleBase" id="RU003971"/>
    </source>
</evidence>
<gene>
    <name evidence="7" type="primary">6040004</name>
    <name evidence="6" type="ORF">CpipJ_CPIJ008065</name>
</gene>
<dbReference type="PROSITE" id="PS50207">
    <property type="entry name" value="CASPASE_P10"/>
    <property type="match status" value="1"/>
</dbReference>
<sequence>MSFINLNAVPKEHQQNLVPSTRCRACPGIARETCPPARETTDAARFTDSATSPSGSKEALPTPNGPDCAVYAMNGSRRGKVLIFNHFKFDEREKDEKSLEPRHGTDEDVKTLRHTSNLYANPKQGSWFIQQLCNVIEQCDPKTDSIIDMIIATNSAVSKEKGEDNVKQISSFYSTFTKQMFFVDDENELNDADCLMVVILTHGTHGDALMASDQLYHLYDLIDQFTPLALPSMAGKPKIFIVQACRGGREDAGANLYVENNNGSNYTQVDDLGSQAHTFTYPEYADLLIMMASHYG</sequence>
<dbReference type="EnsemblMetazoa" id="CPIJ008065-RA">
    <property type="protein sequence ID" value="CPIJ008065-PA"/>
    <property type="gene ID" value="CPIJ008065"/>
</dbReference>
<accession>B0WL97</accession>
<name>B0WL97_CULQU</name>
<dbReference type="SMART" id="SM00115">
    <property type="entry name" value="CASc"/>
    <property type="match status" value="1"/>
</dbReference>
<dbReference type="PANTHER" id="PTHR10454">
    <property type="entry name" value="CASPASE"/>
    <property type="match status" value="1"/>
</dbReference>
<dbReference type="KEGG" id="cqu:CpipJ_CPIJ008065"/>
<dbReference type="Gene3D" id="3.40.50.1460">
    <property type="match status" value="2"/>
</dbReference>
<dbReference type="Pfam" id="PF00656">
    <property type="entry name" value="Peptidase_C14"/>
    <property type="match status" value="2"/>
</dbReference>
<comment type="similarity">
    <text evidence="1 2">Belongs to the peptidase C14A family.</text>
</comment>
<feature type="domain" description="Caspase family p10" evidence="4">
    <location>
        <begin position="119"/>
        <end position="184"/>
    </location>
</feature>
<dbReference type="InterPro" id="IPR033139">
    <property type="entry name" value="Caspase_cys_AS"/>
</dbReference>
<evidence type="ECO:0000259" key="4">
    <source>
        <dbReference type="PROSITE" id="PS50207"/>
    </source>
</evidence>
<dbReference type="GO" id="GO:0043525">
    <property type="term" value="P:positive regulation of neuron apoptotic process"/>
    <property type="evidence" value="ECO:0007669"/>
    <property type="project" value="TreeGrafter"/>
</dbReference>
<dbReference type="SUPFAM" id="SSF52129">
    <property type="entry name" value="Caspase-like"/>
    <property type="match status" value="3"/>
</dbReference>
<evidence type="ECO:0000256" key="3">
    <source>
        <dbReference type="SAM" id="MobiDB-lite"/>
    </source>
</evidence>
<feature type="region of interest" description="Disordered" evidence="3">
    <location>
        <begin position="37"/>
        <end position="63"/>
    </location>
</feature>
<dbReference type="PROSITE" id="PS50208">
    <property type="entry name" value="CASPASE_P20"/>
    <property type="match status" value="2"/>
</dbReference>
<feature type="domain" description="Caspase family p20" evidence="5">
    <location>
        <begin position="190"/>
        <end position="249"/>
    </location>
</feature>
<evidence type="ECO:0000313" key="6">
    <source>
        <dbReference type="EMBL" id="EDS30365.1"/>
    </source>
</evidence>
<dbReference type="GO" id="GO:0005737">
    <property type="term" value="C:cytoplasm"/>
    <property type="evidence" value="ECO:0007669"/>
    <property type="project" value="TreeGrafter"/>
</dbReference>
<dbReference type="HOGENOM" id="CLU_940899_0_0_1"/>
<dbReference type="InterPro" id="IPR001309">
    <property type="entry name" value="Pept_C14_p20"/>
</dbReference>
<reference evidence="6" key="1">
    <citation type="submission" date="2007-03" db="EMBL/GenBank/DDBJ databases">
        <title>Annotation of Culex pipiens quinquefasciatus.</title>
        <authorList>
            <consortium name="The Broad Institute Genome Sequencing Platform"/>
            <person name="Atkinson P.W."/>
            <person name="Hemingway J."/>
            <person name="Christensen B.M."/>
            <person name="Higgs S."/>
            <person name="Kodira C."/>
            <person name="Hannick L."/>
            <person name="Megy K."/>
            <person name="O'Leary S."/>
            <person name="Pearson M."/>
            <person name="Haas B.J."/>
            <person name="Mauceli E."/>
            <person name="Wortman J.R."/>
            <person name="Lee N.H."/>
            <person name="Guigo R."/>
            <person name="Stanke M."/>
            <person name="Alvarado L."/>
            <person name="Amedeo P."/>
            <person name="Antoine C.H."/>
            <person name="Arensburger P."/>
            <person name="Bidwell S.L."/>
            <person name="Crawford M."/>
            <person name="Camaro F."/>
            <person name="Devon K."/>
            <person name="Engels R."/>
            <person name="Hammond M."/>
            <person name="Howarth C."/>
            <person name="Koehrsen M."/>
            <person name="Lawson D."/>
            <person name="Montgomery P."/>
            <person name="Nene V."/>
            <person name="Nusbaum C."/>
            <person name="Puiu D."/>
            <person name="Romero-Severson J."/>
            <person name="Severson D.W."/>
            <person name="Shumway M."/>
            <person name="Sisk P."/>
            <person name="Stolte C."/>
            <person name="Zeng Q."/>
            <person name="Eisenstadt E."/>
            <person name="Fraser-Liggett C."/>
            <person name="Strausberg R."/>
            <person name="Galagan J."/>
            <person name="Birren B."/>
            <person name="Collins F.H."/>
        </authorList>
    </citation>
    <scope>NUCLEOTIDE SEQUENCE [LARGE SCALE GENOMIC DNA]</scope>
    <source>
        <strain evidence="6">JHB</strain>
    </source>
</reference>
<evidence type="ECO:0000313" key="8">
    <source>
        <dbReference type="Proteomes" id="UP000002320"/>
    </source>
</evidence>
<feature type="domain" description="Caspase family p20" evidence="5">
    <location>
        <begin position="77"/>
        <end position="113"/>
    </location>
</feature>
<reference evidence="7" key="2">
    <citation type="submission" date="2020-05" db="UniProtKB">
        <authorList>
            <consortium name="EnsemblMetazoa"/>
        </authorList>
    </citation>
    <scope>IDENTIFICATION</scope>
    <source>
        <strain evidence="7">JHB</strain>
    </source>
</reference>
<proteinExistence type="inferred from homology"/>
<dbReference type="Gene3D" id="3.30.70.1470">
    <property type="entry name" value="Caspase-like"/>
    <property type="match status" value="1"/>
</dbReference>
<dbReference type="InterPro" id="IPR029030">
    <property type="entry name" value="Caspase-like_dom_sf"/>
</dbReference>
<dbReference type="InterPro" id="IPR011600">
    <property type="entry name" value="Pept_C14_caspase"/>
</dbReference>
<dbReference type="VEuPathDB" id="VectorBase:CPIJ008065"/>